<dbReference type="OrthoDB" id="2691359at2"/>
<dbReference type="GeneID" id="97556862"/>
<evidence type="ECO:0000313" key="1">
    <source>
        <dbReference type="EMBL" id="KZS47688.1"/>
    </source>
</evidence>
<comment type="caution">
    <text evidence="1">The sequence shown here is derived from an EMBL/GenBank/DDBJ whole genome shotgun (WGS) entry which is preliminary data.</text>
</comment>
<organism evidence="1 2">
    <name type="scientific">Paenibacillus glucanolyticus</name>
    <dbReference type="NCBI Taxonomy" id="59843"/>
    <lineage>
        <taxon>Bacteria</taxon>
        <taxon>Bacillati</taxon>
        <taxon>Bacillota</taxon>
        <taxon>Bacilli</taxon>
        <taxon>Bacillales</taxon>
        <taxon>Paenibacillaceae</taxon>
        <taxon>Paenibacillus</taxon>
    </lineage>
</organism>
<dbReference type="STRING" id="59843.A3958_17455"/>
<dbReference type="EMBL" id="LWMH01000001">
    <property type="protein sequence ID" value="KZS47688.1"/>
    <property type="molecule type" value="Genomic_DNA"/>
</dbReference>
<dbReference type="InterPro" id="IPR025013">
    <property type="entry name" value="DUF3907"/>
</dbReference>
<dbReference type="Proteomes" id="UP000076796">
    <property type="component" value="Unassembled WGS sequence"/>
</dbReference>
<reference evidence="1" key="1">
    <citation type="journal article" date="2016" name="Genome Announc.">
        <title>Draft genomes of two strains of Paenibacillus glucanolyticus with capability to degrade lignocellulose.</title>
        <authorList>
            <person name="Mathews S.L."/>
            <person name="Pawlak J."/>
            <person name="Grunden A.M."/>
        </authorList>
    </citation>
    <scope>NUCLEOTIDE SEQUENCE [LARGE SCALE GENOMIC DNA]</scope>
    <source>
        <strain evidence="1">SLM1</strain>
    </source>
</reference>
<dbReference type="RefSeq" id="WP_006209041.1">
    <property type="nucleotide sequence ID" value="NZ_CBCSBX010000009.1"/>
</dbReference>
<evidence type="ECO:0008006" key="3">
    <source>
        <dbReference type="Google" id="ProtNLM"/>
    </source>
</evidence>
<proteinExistence type="predicted"/>
<name>A0A163L019_9BACL</name>
<sequence length="168" mass="19917">MPADNLQKLCSESREKLKSAISIMETFLNEHALSQLVTEQDEETVHFYKGFLSDVRHLLVFSEVSYEKLGVVQRRPNFDIDFAEKALYNLYHRCVNSFFYPKNESYSEDGRYAYTGQDAIRFRKKPVRPARDVIMNITKIYEELRDDLAYYESDYLTERRMQSEKSHA</sequence>
<accession>A0A163L019</accession>
<evidence type="ECO:0000313" key="2">
    <source>
        <dbReference type="Proteomes" id="UP000076796"/>
    </source>
</evidence>
<gene>
    <name evidence="1" type="ORF">AWU65_18040</name>
</gene>
<dbReference type="AlphaFoldDB" id="A0A163L019"/>
<keyword evidence="2" id="KW-1185">Reference proteome</keyword>
<protein>
    <recommendedName>
        <fullName evidence="3">DUF3907 domain-containing protein</fullName>
    </recommendedName>
</protein>
<dbReference type="KEGG" id="pglu:A3958_17455"/>
<dbReference type="Pfam" id="PF13047">
    <property type="entry name" value="DUF3907"/>
    <property type="match status" value="1"/>
</dbReference>